<dbReference type="AlphaFoldDB" id="A0AAN6PV23"/>
<organism evidence="3 4">
    <name type="scientific">Parathielavia hyrcaniae</name>
    <dbReference type="NCBI Taxonomy" id="113614"/>
    <lineage>
        <taxon>Eukaryota</taxon>
        <taxon>Fungi</taxon>
        <taxon>Dikarya</taxon>
        <taxon>Ascomycota</taxon>
        <taxon>Pezizomycotina</taxon>
        <taxon>Sordariomycetes</taxon>
        <taxon>Sordariomycetidae</taxon>
        <taxon>Sordariales</taxon>
        <taxon>Chaetomiaceae</taxon>
        <taxon>Parathielavia</taxon>
    </lineage>
</organism>
<dbReference type="Pfam" id="PF24494">
    <property type="entry name" value="DUF7587"/>
    <property type="match status" value="1"/>
</dbReference>
<keyword evidence="4" id="KW-1185">Reference proteome</keyword>
<reference evidence="3" key="1">
    <citation type="journal article" date="2023" name="Mol. Phylogenet. Evol.">
        <title>Genome-scale phylogeny and comparative genomics of the fungal order Sordariales.</title>
        <authorList>
            <person name="Hensen N."/>
            <person name="Bonometti L."/>
            <person name="Westerberg I."/>
            <person name="Brannstrom I.O."/>
            <person name="Guillou S."/>
            <person name="Cros-Aarteil S."/>
            <person name="Calhoun S."/>
            <person name="Haridas S."/>
            <person name="Kuo A."/>
            <person name="Mondo S."/>
            <person name="Pangilinan J."/>
            <person name="Riley R."/>
            <person name="LaButti K."/>
            <person name="Andreopoulos B."/>
            <person name="Lipzen A."/>
            <person name="Chen C."/>
            <person name="Yan M."/>
            <person name="Daum C."/>
            <person name="Ng V."/>
            <person name="Clum A."/>
            <person name="Steindorff A."/>
            <person name="Ohm R.A."/>
            <person name="Martin F."/>
            <person name="Silar P."/>
            <person name="Natvig D.O."/>
            <person name="Lalanne C."/>
            <person name="Gautier V."/>
            <person name="Ament-Velasquez S.L."/>
            <person name="Kruys A."/>
            <person name="Hutchinson M.I."/>
            <person name="Powell A.J."/>
            <person name="Barry K."/>
            <person name="Miller A.N."/>
            <person name="Grigoriev I.V."/>
            <person name="Debuchy R."/>
            <person name="Gladieux P."/>
            <person name="Hiltunen Thoren M."/>
            <person name="Johannesson H."/>
        </authorList>
    </citation>
    <scope>NUCLEOTIDE SEQUENCE</scope>
    <source>
        <strain evidence="3">CBS 757.83</strain>
    </source>
</reference>
<feature type="region of interest" description="Disordered" evidence="1">
    <location>
        <begin position="1"/>
        <end position="61"/>
    </location>
</feature>
<proteinExistence type="predicted"/>
<protein>
    <recommendedName>
        <fullName evidence="2">DUF7587 domain-containing protein</fullName>
    </recommendedName>
</protein>
<evidence type="ECO:0000313" key="4">
    <source>
        <dbReference type="Proteomes" id="UP001305647"/>
    </source>
</evidence>
<evidence type="ECO:0000259" key="2">
    <source>
        <dbReference type="Pfam" id="PF24494"/>
    </source>
</evidence>
<dbReference type="Proteomes" id="UP001305647">
    <property type="component" value="Unassembled WGS sequence"/>
</dbReference>
<dbReference type="InterPro" id="IPR056009">
    <property type="entry name" value="DUF7587"/>
</dbReference>
<name>A0AAN6PV23_9PEZI</name>
<evidence type="ECO:0000313" key="3">
    <source>
        <dbReference type="EMBL" id="KAK4096142.1"/>
    </source>
</evidence>
<gene>
    <name evidence="3" type="ORF">N658DRAFT_511465</name>
</gene>
<comment type="caution">
    <text evidence="3">The sequence shown here is derived from an EMBL/GenBank/DDBJ whole genome shotgun (WGS) entry which is preliminary data.</text>
</comment>
<sequence length="437" mass="48518">MPVSLDNQTFYNPAAATGRKPASCGPRVREGGPSAAIFGVPLSPPLPQNAYNPQRSSAGESQADAILIPSDDESDDLDGRSDTSFESLDELVRKARKVESGCVTGTGNYVDAASDNNDVPEPSVTSGPGLDGEFANQQQRLAGCTEFGPGPASAADNTSHDATVPETDFSLWFNQSHPVQMSSLQQGSQSEAPTSHIPRFLWRVESRNSRCRVLECSHWASQHVHCNRDELRSWISTHMKSRHASYHAPFVITSLTGSLLWALNYAHWILSRGEAEVNIVLLDAWSSMTDHIYPAKSLAAWLEIAPVGVTWHDDPYHEYFVFGDFPRHAILGSVALKSAADRDLNTLVPGFSAVDPDERLHESLRQFQTWRGLFDTPIEPVRITNDDLWAALVVASKFIHTSDPDIQFQLTMMFLALRNRDWYQRDVWPAIRDMFRG</sequence>
<dbReference type="EMBL" id="MU863736">
    <property type="protein sequence ID" value="KAK4096142.1"/>
    <property type="molecule type" value="Genomic_DNA"/>
</dbReference>
<evidence type="ECO:0000256" key="1">
    <source>
        <dbReference type="SAM" id="MobiDB-lite"/>
    </source>
</evidence>
<feature type="region of interest" description="Disordered" evidence="1">
    <location>
        <begin position="109"/>
        <end position="128"/>
    </location>
</feature>
<feature type="compositionally biased region" description="Polar residues" evidence="1">
    <location>
        <begin position="1"/>
        <end position="11"/>
    </location>
</feature>
<reference evidence="3" key="2">
    <citation type="submission" date="2023-05" db="EMBL/GenBank/DDBJ databases">
        <authorList>
            <consortium name="Lawrence Berkeley National Laboratory"/>
            <person name="Steindorff A."/>
            <person name="Hensen N."/>
            <person name="Bonometti L."/>
            <person name="Westerberg I."/>
            <person name="Brannstrom I.O."/>
            <person name="Guillou S."/>
            <person name="Cros-Aarteil S."/>
            <person name="Calhoun S."/>
            <person name="Haridas S."/>
            <person name="Kuo A."/>
            <person name="Mondo S."/>
            <person name="Pangilinan J."/>
            <person name="Riley R."/>
            <person name="Labutti K."/>
            <person name="Andreopoulos B."/>
            <person name="Lipzen A."/>
            <person name="Chen C."/>
            <person name="Yanf M."/>
            <person name="Daum C."/>
            <person name="Ng V."/>
            <person name="Clum A."/>
            <person name="Ohm R."/>
            <person name="Martin F."/>
            <person name="Silar P."/>
            <person name="Natvig D."/>
            <person name="Lalanne C."/>
            <person name="Gautier V."/>
            <person name="Ament-Velasquez S.L."/>
            <person name="Kruys A."/>
            <person name="Hutchinson M.I."/>
            <person name="Powell A.J."/>
            <person name="Barry K."/>
            <person name="Miller A.N."/>
            <person name="Grigoriev I.V."/>
            <person name="Debuchy R."/>
            <person name="Gladieux P."/>
            <person name="Thoren M.H."/>
            <person name="Johannesson H."/>
        </authorList>
    </citation>
    <scope>NUCLEOTIDE SEQUENCE</scope>
    <source>
        <strain evidence="3">CBS 757.83</strain>
    </source>
</reference>
<accession>A0AAN6PV23</accession>
<feature type="domain" description="DUF7587" evidence="2">
    <location>
        <begin position="197"/>
        <end position="337"/>
    </location>
</feature>
<feature type="compositionally biased region" description="Polar residues" evidence="1">
    <location>
        <begin position="49"/>
        <end position="60"/>
    </location>
</feature>